<reference evidence="13" key="2">
    <citation type="submission" date="2021-04" db="EMBL/GenBank/DDBJ databases">
        <authorList>
            <person name="Gilroy R."/>
        </authorList>
    </citation>
    <scope>NUCLEOTIDE SEQUENCE</scope>
    <source>
        <strain evidence="13">ChiGjej1B1-98</strain>
    </source>
</reference>
<comment type="subcellular location">
    <subcellularLocation>
        <location evidence="1 9">Cytoplasm</location>
    </subcellularLocation>
</comment>
<dbReference type="InterPro" id="IPR022635">
    <property type="entry name" value="DNA_polIII_beta_C"/>
</dbReference>
<evidence type="ECO:0000259" key="12">
    <source>
        <dbReference type="Pfam" id="PF02768"/>
    </source>
</evidence>
<comment type="function">
    <text evidence="9">Confers DNA tethering and processivity to DNA polymerases and other proteins. Acts as a clamp, forming a ring around DNA (a reaction catalyzed by the clamp-loading complex) which diffuses in an ATP-independent manner freely and bidirectionally along dsDNA. Initially characterized for its ability to contact the catalytic subunit of DNA polymerase III (Pol III), a complex, multichain enzyme responsible for most of the replicative synthesis in bacteria; Pol III exhibits 3'-5' exonuclease proofreading activity. The beta chain is required for initiation of replication as well as for processivity of DNA replication.</text>
</comment>
<evidence type="ECO:0000256" key="2">
    <source>
        <dbReference type="ARBA" id="ARBA00010752"/>
    </source>
</evidence>
<keyword evidence="7 9" id="KW-0239">DNA-directed DNA polymerase</keyword>
<proteinExistence type="inferred from homology"/>
<dbReference type="InterPro" id="IPR022637">
    <property type="entry name" value="DNA_polIII_beta_cen"/>
</dbReference>
<evidence type="ECO:0000313" key="14">
    <source>
        <dbReference type="Proteomes" id="UP000824005"/>
    </source>
</evidence>
<dbReference type="SUPFAM" id="SSF55979">
    <property type="entry name" value="DNA clamp"/>
    <property type="match status" value="3"/>
</dbReference>
<evidence type="ECO:0000256" key="8">
    <source>
        <dbReference type="ARBA" id="ARBA00023125"/>
    </source>
</evidence>
<evidence type="ECO:0000259" key="11">
    <source>
        <dbReference type="Pfam" id="PF02767"/>
    </source>
</evidence>
<evidence type="ECO:0000256" key="9">
    <source>
        <dbReference type="PIRNR" id="PIRNR000804"/>
    </source>
</evidence>
<dbReference type="Proteomes" id="UP000824005">
    <property type="component" value="Unassembled WGS sequence"/>
</dbReference>
<evidence type="ECO:0000256" key="4">
    <source>
        <dbReference type="ARBA" id="ARBA00022679"/>
    </source>
</evidence>
<dbReference type="GO" id="GO:0003887">
    <property type="term" value="F:DNA-directed DNA polymerase activity"/>
    <property type="evidence" value="ECO:0007669"/>
    <property type="project" value="UniProtKB-UniRule"/>
</dbReference>
<dbReference type="GO" id="GO:0006271">
    <property type="term" value="P:DNA strand elongation involved in DNA replication"/>
    <property type="evidence" value="ECO:0007669"/>
    <property type="project" value="TreeGrafter"/>
</dbReference>
<keyword evidence="3 9" id="KW-0963">Cytoplasm</keyword>
<keyword evidence="5 9" id="KW-0548">Nucleotidyltransferase</keyword>
<evidence type="ECO:0000313" key="13">
    <source>
        <dbReference type="EMBL" id="HIY64808.1"/>
    </source>
</evidence>
<gene>
    <name evidence="13" type="primary">dnaN</name>
    <name evidence="13" type="ORF">H9830_00850</name>
</gene>
<dbReference type="Gene3D" id="3.10.150.10">
    <property type="entry name" value="DNA Polymerase III, subunit A, domain 2"/>
    <property type="match status" value="3"/>
</dbReference>
<keyword evidence="8" id="KW-0238">DNA-binding</keyword>
<feature type="domain" description="DNA polymerase III beta sliding clamp N-terminal" evidence="10">
    <location>
        <begin position="1"/>
        <end position="117"/>
    </location>
</feature>
<dbReference type="SMART" id="SM00480">
    <property type="entry name" value="POL3Bc"/>
    <property type="match status" value="1"/>
</dbReference>
<sequence length="380" mass="41233">MKFVINRDVFKDAVSFTAKLLPARTTLPILMGVKITATGDRVEFSAFDYEVSSRTSVQADVQDEGSVLILGPMLANIAGSLKTDTVVVEEVDNALVVRAGSWETKLQRMPIEEYPTTPEVTGRTGLVRGAAFAEAIAQVSIAASKEDVTPVITGVQLEANEHELTLIATDRYRVSVKSIEWDGGEAGDALQALVPSRTLAEVGRMFGGAETVEITMSDSEDRQQIAFTAGDKTVTTLLIKGNYPPVRRLFPAETPHYSVVNTAELIEATKRVQLVLDREAALRCTFADNALTLEGSGSDQAASRDSIDIVMNGEDTVLSIKPQFLLDGLGAAHSEFVRIAFTKSENSNKPGPLLISRQTSRDEPASDEFKYLLQPNLLIR</sequence>
<feature type="domain" description="DNA polymerase III beta sliding clamp C-terminal" evidence="12">
    <location>
        <begin position="247"/>
        <end position="347"/>
    </location>
</feature>
<protein>
    <recommendedName>
        <fullName evidence="9">Beta sliding clamp</fullName>
    </recommendedName>
</protein>
<dbReference type="GO" id="GO:0005737">
    <property type="term" value="C:cytoplasm"/>
    <property type="evidence" value="ECO:0007669"/>
    <property type="project" value="UniProtKB-SubCell"/>
</dbReference>
<keyword evidence="6 9" id="KW-0235">DNA replication</keyword>
<reference evidence="13" key="1">
    <citation type="journal article" date="2021" name="PeerJ">
        <title>Extensive microbial diversity within the chicken gut microbiome revealed by metagenomics and culture.</title>
        <authorList>
            <person name="Gilroy R."/>
            <person name="Ravi A."/>
            <person name="Getino M."/>
            <person name="Pursley I."/>
            <person name="Horton D.L."/>
            <person name="Alikhan N.F."/>
            <person name="Baker D."/>
            <person name="Gharbi K."/>
            <person name="Hall N."/>
            <person name="Watson M."/>
            <person name="Adriaenssens E.M."/>
            <person name="Foster-Nyarko E."/>
            <person name="Jarju S."/>
            <person name="Secka A."/>
            <person name="Antonio M."/>
            <person name="Oren A."/>
            <person name="Chaudhuri R.R."/>
            <person name="La Ragione R."/>
            <person name="Hildebrand F."/>
            <person name="Pallen M.J."/>
        </authorList>
    </citation>
    <scope>NUCLEOTIDE SEQUENCE</scope>
    <source>
        <strain evidence="13">ChiGjej1B1-98</strain>
    </source>
</reference>
<keyword evidence="4 9" id="KW-0808">Transferase</keyword>
<dbReference type="NCBIfam" id="TIGR00663">
    <property type="entry name" value="dnan"/>
    <property type="match status" value="1"/>
</dbReference>
<comment type="subunit">
    <text evidence="9">Forms a ring-shaped head-to-tail homodimer around DNA.</text>
</comment>
<comment type="similarity">
    <text evidence="2 9">Belongs to the beta sliding clamp family.</text>
</comment>
<dbReference type="PIRSF" id="PIRSF000804">
    <property type="entry name" value="DNA_pol_III_b"/>
    <property type="match status" value="1"/>
</dbReference>
<dbReference type="InterPro" id="IPR022634">
    <property type="entry name" value="DNA_polIII_beta_N"/>
</dbReference>
<comment type="caution">
    <text evidence="13">The sequence shown here is derived from an EMBL/GenBank/DDBJ whole genome shotgun (WGS) entry which is preliminary data.</text>
</comment>
<dbReference type="EMBL" id="DXDC01000021">
    <property type="protein sequence ID" value="HIY64808.1"/>
    <property type="molecule type" value="Genomic_DNA"/>
</dbReference>
<evidence type="ECO:0000259" key="10">
    <source>
        <dbReference type="Pfam" id="PF00712"/>
    </source>
</evidence>
<dbReference type="Pfam" id="PF00712">
    <property type="entry name" value="DNA_pol3_beta"/>
    <property type="match status" value="1"/>
</dbReference>
<dbReference type="InterPro" id="IPR046938">
    <property type="entry name" value="DNA_clamp_sf"/>
</dbReference>
<name>A0A9D1YSG1_9MICO</name>
<organism evidence="13 14">
    <name type="scientific">Candidatus Agrococcus pullicola</name>
    <dbReference type="NCBI Taxonomy" id="2838429"/>
    <lineage>
        <taxon>Bacteria</taxon>
        <taxon>Bacillati</taxon>
        <taxon>Actinomycetota</taxon>
        <taxon>Actinomycetes</taxon>
        <taxon>Micrococcales</taxon>
        <taxon>Microbacteriaceae</taxon>
        <taxon>Agrococcus</taxon>
    </lineage>
</organism>
<evidence type="ECO:0000256" key="7">
    <source>
        <dbReference type="ARBA" id="ARBA00022932"/>
    </source>
</evidence>
<dbReference type="PANTHER" id="PTHR30478:SF0">
    <property type="entry name" value="BETA SLIDING CLAMP"/>
    <property type="match status" value="1"/>
</dbReference>
<dbReference type="GO" id="GO:0009360">
    <property type="term" value="C:DNA polymerase III complex"/>
    <property type="evidence" value="ECO:0007669"/>
    <property type="project" value="InterPro"/>
</dbReference>
<dbReference type="InterPro" id="IPR001001">
    <property type="entry name" value="DNA_polIII_beta"/>
</dbReference>
<evidence type="ECO:0000256" key="3">
    <source>
        <dbReference type="ARBA" id="ARBA00022490"/>
    </source>
</evidence>
<dbReference type="PANTHER" id="PTHR30478">
    <property type="entry name" value="DNA POLYMERASE III SUBUNIT BETA"/>
    <property type="match status" value="1"/>
</dbReference>
<dbReference type="CDD" id="cd00140">
    <property type="entry name" value="beta_clamp"/>
    <property type="match status" value="1"/>
</dbReference>
<dbReference type="AlphaFoldDB" id="A0A9D1YSG1"/>
<dbReference type="Pfam" id="PF02767">
    <property type="entry name" value="DNA_pol3_beta_2"/>
    <property type="match status" value="1"/>
</dbReference>
<dbReference type="Pfam" id="PF02768">
    <property type="entry name" value="DNA_pol3_beta_3"/>
    <property type="match status" value="1"/>
</dbReference>
<evidence type="ECO:0000256" key="5">
    <source>
        <dbReference type="ARBA" id="ARBA00022695"/>
    </source>
</evidence>
<dbReference type="GO" id="GO:0003677">
    <property type="term" value="F:DNA binding"/>
    <property type="evidence" value="ECO:0007669"/>
    <property type="project" value="UniProtKB-UniRule"/>
</dbReference>
<feature type="domain" description="DNA polymerase III beta sliding clamp central" evidence="11">
    <location>
        <begin position="130"/>
        <end position="244"/>
    </location>
</feature>
<dbReference type="GO" id="GO:0008408">
    <property type="term" value="F:3'-5' exonuclease activity"/>
    <property type="evidence" value="ECO:0007669"/>
    <property type="project" value="InterPro"/>
</dbReference>
<accession>A0A9D1YSG1</accession>
<evidence type="ECO:0000256" key="1">
    <source>
        <dbReference type="ARBA" id="ARBA00004496"/>
    </source>
</evidence>
<evidence type="ECO:0000256" key="6">
    <source>
        <dbReference type="ARBA" id="ARBA00022705"/>
    </source>
</evidence>